<organism evidence="2 3">
    <name type="scientific">Stylosanthes scabra</name>
    <dbReference type="NCBI Taxonomy" id="79078"/>
    <lineage>
        <taxon>Eukaryota</taxon>
        <taxon>Viridiplantae</taxon>
        <taxon>Streptophyta</taxon>
        <taxon>Embryophyta</taxon>
        <taxon>Tracheophyta</taxon>
        <taxon>Spermatophyta</taxon>
        <taxon>Magnoliopsida</taxon>
        <taxon>eudicotyledons</taxon>
        <taxon>Gunneridae</taxon>
        <taxon>Pentapetalae</taxon>
        <taxon>rosids</taxon>
        <taxon>fabids</taxon>
        <taxon>Fabales</taxon>
        <taxon>Fabaceae</taxon>
        <taxon>Papilionoideae</taxon>
        <taxon>50 kb inversion clade</taxon>
        <taxon>dalbergioids sensu lato</taxon>
        <taxon>Dalbergieae</taxon>
        <taxon>Pterocarpus clade</taxon>
        <taxon>Stylosanthes</taxon>
    </lineage>
</organism>
<accession>A0ABU6SCL7</accession>
<name>A0ABU6SCL7_9FABA</name>
<protein>
    <recommendedName>
        <fullName evidence="4">FAR1 domain-containing protein</fullName>
    </recommendedName>
</protein>
<evidence type="ECO:0008006" key="4">
    <source>
        <dbReference type="Google" id="ProtNLM"/>
    </source>
</evidence>
<keyword evidence="3" id="KW-1185">Reference proteome</keyword>
<comment type="caution">
    <text evidence="2">The sequence shown here is derived from an EMBL/GenBank/DDBJ whole genome shotgun (WGS) entry which is preliminary data.</text>
</comment>
<reference evidence="2 3" key="1">
    <citation type="journal article" date="2023" name="Plants (Basel)">
        <title>Bridging the Gap: Combining Genomics and Transcriptomics Approaches to Understand Stylosanthes scabra, an Orphan Legume from the Brazilian Caatinga.</title>
        <authorList>
            <person name="Ferreira-Neto J.R.C."/>
            <person name="da Silva M.D."/>
            <person name="Binneck E."/>
            <person name="de Melo N.F."/>
            <person name="da Silva R.H."/>
            <person name="de Melo A.L.T.M."/>
            <person name="Pandolfi V."/>
            <person name="Bustamante F.O."/>
            <person name="Brasileiro-Vidal A.C."/>
            <person name="Benko-Iseppon A.M."/>
        </authorList>
    </citation>
    <scope>NUCLEOTIDE SEQUENCE [LARGE SCALE GENOMIC DNA]</scope>
    <source>
        <tissue evidence="2">Leaves</tissue>
    </source>
</reference>
<dbReference type="Proteomes" id="UP001341840">
    <property type="component" value="Unassembled WGS sequence"/>
</dbReference>
<feature type="region of interest" description="Disordered" evidence="1">
    <location>
        <begin position="172"/>
        <end position="220"/>
    </location>
</feature>
<sequence length="277" mass="29883">MGSFVRASKFFVGAVCGGTASSVAWWLTSQLPMEVSHMSKGQNRDLLLHDWGQMDTQKGKIRVLQHRAAVRLFGRSRTDILGGDRVSRREERWTYNVAGGRVIGRRSVAMVKEGDYCGSGRRVLNQVWKGGDGRMEDKVEGLEEASGGWPEGLSDVSDEFDDEVDSAEIGCGMTRVGAGDTGHKGGDGNSGDTDETGGGGHGSGEQSGGGESQPGVEGGVPNEERAAFLVDGDFQSMEEIDALYMEYAKDVGFAVRKGDSMKDEDGCIVRKFFYCNR</sequence>
<evidence type="ECO:0000313" key="3">
    <source>
        <dbReference type="Proteomes" id="UP001341840"/>
    </source>
</evidence>
<evidence type="ECO:0000256" key="1">
    <source>
        <dbReference type="SAM" id="MobiDB-lite"/>
    </source>
</evidence>
<feature type="compositionally biased region" description="Gly residues" evidence="1">
    <location>
        <begin position="196"/>
        <end position="218"/>
    </location>
</feature>
<proteinExistence type="predicted"/>
<dbReference type="EMBL" id="JASCZI010060547">
    <property type="protein sequence ID" value="MED6133758.1"/>
    <property type="molecule type" value="Genomic_DNA"/>
</dbReference>
<gene>
    <name evidence="2" type="ORF">PIB30_031074</name>
</gene>
<evidence type="ECO:0000313" key="2">
    <source>
        <dbReference type="EMBL" id="MED6133758.1"/>
    </source>
</evidence>